<keyword evidence="3" id="KW-1185">Reference proteome</keyword>
<reference evidence="2 3" key="1">
    <citation type="submission" date="2024-02" db="EMBL/GenBank/DDBJ databases">
        <title>High-quality chromosome-scale genome assembly of Pensacola bahiagrass (Paspalum notatum Flugge var. saurae).</title>
        <authorList>
            <person name="Vega J.M."/>
            <person name="Podio M."/>
            <person name="Orjuela J."/>
            <person name="Siena L.A."/>
            <person name="Pessino S.C."/>
            <person name="Combes M.C."/>
            <person name="Mariac C."/>
            <person name="Albertini E."/>
            <person name="Pupilli F."/>
            <person name="Ortiz J.P.A."/>
            <person name="Leblanc O."/>
        </authorList>
    </citation>
    <scope>NUCLEOTIDE SEQUENCE [LARGE SCALE GENOMIC DNA]</scope>
    <source>
        <strain evidence="2">R1</strain>
        <tissue evidence="2">Leaf</tissue>
    </source>
</reference>
<sequence>MARPSAAPATAARRRWTPPRSFPRGVPLPTNREELACTGWIGEERSFTGRRKNLEICRPLDPSRKMQYAWHTAGEIFTSSRPMTCWRTTMVEREPLPPPLASNQLSTHIVRMSSSLRELVTDPQRRKIASSRIKTPTERTSSEALRS</sequence>
<feature type="compositionally biased region" description="Basic and acidic residues" evidence="1">
    <location>
        <begin position="135"/>
        <end position="147"/>
    </location>
</feature>
<feature type="region of interest" description="Disordered" evidence="1">
    <location>
        <begin position="1"/>
        <end position="28"/>
    </location>
</feature>
<accession>A0AAQ3V069</accession>
<dbReference type="Proteomes" id="UP001341281">
    <property type="component" value="Chromosome 10"/>
</dbReference>
<proteinExistence type="predicted"/>
<dbReference type="AlphaFoldDB" id="A0AAQ3V069"/>
<name>A0AAQ3V069_PASNO</name>
<evidence type="ECO:0000313" key="3">
    <source>
        <dbReference type="Proteomes" id="UP001341281"/>
    </source>
</evidence>
<evidence type="ECO:0000313" key="2">
    <source>
        <dbReference type="EMBL" id="WVZ98469.1"/>
    </source>
</evidence>
<organism evidence="2 3">
    <name type="scientific">Paspalum notatum var. saurae</name>
    <dbReference type="NCBI Taxonomy" id="547442"/>
    <lineage>
        <taxon>Eukaryota</taxon>
        <taxon>Viridiplantae</taxon>
        <taxon>Streptophyta</taxon>
        <taxon>Embryophyta</taxon>
        <taxon>Tracheophyta</taxon>
        <taxon>Spermatophyta</taxon>
        <taxon>Magnoliopsida</taxon>
        <taxon>Liliopsida</taxon>
        <taxon>Poales</taxon>
        <taxon>Poaceae</taxon>
        <taxon>PACMAD clade</taxon>
        <taxon>Panicoideae</taxon>
        <taxon>Andropogonodae</taxon>
        <taxon>Paspaleae</taxon>
        <taxon>Paspalinae</taxon>
        <taxon>Paspalum</taxon>
    </lineage>
</organism>
<feature type="compositionally biased region" description="Low complexity" evidence="1">
    <location>
        <begin position="1"/>
        <end position="11"/>
    </location>
</feature>
<evidence type="ECO:0000256" key="1">
    <source>
        <dbReference type="SAM" id="MobiDB-lite"/>
    </source>
</evidence>
<dbReference type="EMBL" id="CP144754">
    <property type="protein sequence ID" value="WVZ98469.1"/>
    <property type="molecule type" value="Genomic_DNA"/>
</dbReference>
<protein>
    <submittedName>
        <fullName evidence="2">Uncharacterized protein</fullName>
    </submittedName>
</protein>
<gene>
    <name evidence="2" type="ORF">U9M48_043909</name>
</gene>
<feature type="region of interest" description="Disordered" evidence="1">
    <location>
        <begin position="116"/>
        <end position="147"/>
    </location>
</feature>